<feature type="compositionally biased region" description="Polar residues" evidence="2">
    <location>
        <begin position="985"/>
        <end position="994"/>
    </location>
</feature>
<feature type="compositionally biased region" description="Low complexity" evidence="2">
    <location>
        <begin position="29"/>
        <end position="38"/>
    </location>
</feature>
<feature type="compositionally biased region" description="Low complexity" evidence="2">
    <location>
        <begin position="52"/>
        <end position="61"/>
    </location>
</feature>
<evidence type="ECO:0000256" key="1">
    <source>
        <dbReference type="SAM" id="Coils"/>
    </source>
</evidence>
<sequence>MADEAKRQAQLEAGRKKLETFKARKSLLKQQQQQQQQQQKEKEKEKKEEGETTIQTTTTTTPKRDEIFEQQQQHEEFHTPNALVSSSSSTIYDDSKTKTKATTTMVMQDEIEKIVREAVEKESAKLKRKFEEDVDELKQKHEEAREETEKEKKEFEDLKMEEMRKRMEEEKENFQTQSTERINELQEKVQKAVKKGKSMQAERDEIKSAFDALTTQSEELVKTIEIANERSGNAEKELGETKIQLQAKEKEFADLKSFYEENNASNLNEEERLKMELTETNAKMEEMTRKVDDAENETETVKSELRAKREEFDDLKQLFDDTAANATRGEEGLKEEIVALREQTNALKEELTTAAQTSEEKAKMLERELENEVSTRMSLETEVEELRHANAQSTDSLRAEFERAKEENEAIKLKCEAFEREINEELKPKCEELEREINQELKPKCDHFEQELSVAQEEISGQFQLGVERDEAQRKLAEAEQALEVMRKERDDLENSSSAAHEEALGKLQKELGEATIALRAKEKEFADLKSFYEENNASNLNEEERLKLELIETKTTLGEANEKIAQLELDARTVSNERYDLIAQIDQYKKQMGDLEKSFDAHKSDEDSLREEKATFLGKINALESERGELFARNEKILNDLEEMTKLKNAQSEKVQKAVKKGKSIQADLVETKKTLGAKEQEVIDLQQRVDALVNAEPTTPQQQQEEEGKYVALLAEKDATIASVLEREAKAPAHVETIQKQVDDLIVESNASADKVASIENELAHSREAVANAEREIGETKIQLQAKEKEFADLKSFYEENNASNLNEEERLKMELNEANANMQLVREEVETLKKKLTEQDERSLAAANEQHSEQIQLLQATIAEARDEGNRERVVAESLKQELDAKVSEVQKMKIEIEHSAEKLEEINAEKEMFMSECEKALESFDREKAKAKELKQKLKDFDHESKTSAQMKMEEHENALRAASERATFLEEELSKANAALTQASENVQRGPSAEELEREKQEQQRELHELKSRLDQELQGMNVLREQLQEERGKRAQLDARLAASLAAQQQQQATTTQHTGASEQKQPSPHHRFTNKKNEDYGGDDDETMLNDIEGAIISGGSYSFVPLQGKFKSLTFCPPLQSSGCLQAANMFDRFSVFLQRRPTLRVLLIGYFALLHVLLFLF</sequence>
<feature type="region of interest" description="Disordered" evidence="2">
    <location>
        <begin position="985"/>
        <end position="1019"/>
    </location>
</feature>
<protein>
    <submittedName>
        <fullName evidence="4">Uncharacterized protein</fullName>
    </submittedName>
</protein>
<accession>K8FDF1</accession>
<keyword evidence="3" id="KW-0472">Membrane</keyword>
<keyword evidence="5" id="KW-1185">Reference proteome</keyword>
<feature type="compositionally biased region" description="Polar residues" evidence="2">
    <location>
        <begin position="1064"/>
        <end position="1073"/>
    </location>
</feature>
<keyword evidence="1" id="KW-0175">Coiled coil</keyword>
<feature type="region of interest" description="Disordered" evidence="2">
    <location>
        <begin position="1040"/>
        <end position="1094"/>
    </location>
</feature>
<feature type="compositionally biased region" description="Basic and acidic residues" evidence="2">
    <location>
        <begin position="39"/>
        <end position="50"/>
    </location>
</feature>
<organism evidence="4 5">
    <name type="scientific">Bathycoccus prasinos</name>
    <dbReference type="NCBI Taxonomy" id="41875"/>
    <lineage>
        <taxon>Eukaryota</taxon>
        <taxon>Viridiplantae</taxon>
        <taxon>Chlorophyta</taxon>
        <taxon>Mamiellophyceae</taxon>
        <taxon>Mamiellales</taxon>
        <taxon>Bathycoccaceae</taxon>
        <taxon>Bathycoccus</taxon>
    </lineage>
</organism>
<feature type="coiled-coil region" evidence="1">
    <location>
        <begin position="635"/>
        <end position="697"/>
    </location>
</feature>
<dbReference type="OrthoDB" id="10688118at2759"/>
<feature type="region of interest" description="Disordered" evidence="2">
    <location>
        <begin position="23"/>
        <end position="100"/>
    </location>
</feature>
<reference evidence="4 5" key="1">
    <citation type="submission" date="2011-10" db="EMBL/GenBank/DDBJ databases">
        <authorList>
            <person name="Genoscope - CEA"/>
        </authorList>
    </citation>
    <scope>NUCLEOTIDE SEQUENCE [LARGE SCALE GENOMIC DNA]</scope>
    <source>
        <strain evidence="4 5">RCC 1105</strain>
    </source>
</reference>
<feature type="region of interest" description="Disordered" evidence="2">
    <location>
        <begin position="279"/>
        <end position="305"/>
    </location>
</feature>
<dbReference type="RefSeq" id="XP_007508314.1">
    <property type="nucleotide sequence ID" value="XM_007508252.1"/>
</dbReference>
<feature type="compositionally biased region" description="Basic and acidic residues" evidence="2">
    <location>
        <begin position="62"/>
        <end position="78"/>
    </location>
</feature>
<feature type="region of interest" description="Disordered" evidence="2">
    <location>
        <begin position="132"/>
        <end position="157"/>
    </location>
</feature>
<name>K8FDF1_9CHLO</name>
<evidence type="ECO:0000313" key="4">
    <source>
        <dbReference type="EMBL" id="CCO20418.1"/>
    </source>
</evidence>
<keyword evidence="3" id="KW-1133">Transmembrane helix</keyword>
<evidence type="ECO:0000256" key="3">
    <source>
        <dbReference type="SAM" id="Phobius"/>
    </source>
</evidence>
<gene>
    <name evidence="4" type="ordered locus">Bathy17g00150</name>
</gene>
<dbReference type="EMBL" id="FO082262">
    <property type="protein sequence ID" value="CCO20418.1"/>
    <property type="molecule type" value="Genomic_DNA"/>
</dbReference>
<proteinExistence type="predicted"/>
<feature type="coiled-coil region" evidence="1">
    <location>
        <begin position="551"/>
        <end position="606"/>
    </location>
</feature>
<evidence type="ECO:0000256" key="2">
    <source>
        <dbReference type="SAM" id="MobiDB-lite"/>
    </source>
</evidence>
<keyword evidence="3" id="KW-0812">Transmembrane</keyword>
<dbReference type="KEGG" id="bpg:Bathy17g00150"/>
<dbReference type="AlphaFoldDB" id="K8FDF1"/>
<dbReference type="eggNOG" id="ENOG502RV0I">
    <property type="taxonomic scope" value="Eukaryota"/>
</dbReference>
<evidence type="ECO:0000313" key="5">
    <source>
        <dbReference type="Proteomes" id="UP000198341"/>
    </source>
</evidence>
<feature type="compositionally biased region" description="Low complexity" evidence="2">
    <location>
        <begin position="1044"/>
        <end position="1063"/>
    </location>
</feature>
<feature type="coiled-coil region" evidence="1">
    <location>
        <begin position="469"/>
        <end position="525"/>
    </location>
</feature>
<feature type="compositionally biased region" description="Basic and acidic residues" evidence="2">
    <location>
        <begin position="1000"/>
        <end position="1019"/>
    </location>
</feature>
<dbReference type="Proteomes" id="UP000198341">
    <property type="component" value="Chromosome 17"/>
</dbReference>
<dbReference type="GeneID" id="19010944"/>
<feature type="transmembrane region" description="Helical" evidence="3">
    <location>
        <begin position="1151"/>
        <end position="1169"/>
    </location>
</feature>